<dbReference type="EMBL" id="MLAK01000649">
    <property type="protein sequence ID" value="OHT09051.1"/>
    <property type="molecule type" value="Genomic_DNA"/>
</dbReference>
<name>A0A1J4KCW1_9EUKA</name>
<feature type="coiled-coil region" evidence="1">
    <location>
        <begin position="3"/>
        <end position="30"/>
    </location>
</feature>
<keyword evidence="1" id="KW-0175">Coiled coil</keyword>
<gene>
    <name evidence="2" type="ORF">TRFO_04613</name>
</gene>
<feature type="coiled-coil region" evidence="1">
    <location>
        <begin position="60"/>
        <end position="101"/>
    </location>
</feature>
<dbReference type="GeneID" id="94826709"/>
<accession>A0A1J4KCW1</accession>
<dbReference type="VEuPathDB" id="TrichDB:TRFO_04613"/>
<organism evidence="2 3">
    <name type="scientific">Tritrichomonas foetus</name>
    <dbReference type="NCBI Taxonomy" id="1144522"/>
    <lineage>
        <taxon>Eukaryota</taxon>
        <taxon>Metamonada</taxon>
        <taxon>Parabasalia</taxon>
        <taxon>Tritrichomonadida</taxon>
        <taxon>Tritrichomonadidae</taxon>
        <taxon>Tritrichomonas</taxon>
    </lineage>
</organism>
<sequence>MNANDILEEMKKLRYECRILNAEIINLQGKSKRKTQTLDSIIDQNNGMTENVDVLKKQIINFELCDVDELQRQYEEIQKEIKSHQAEYKDLCNDISKLEDALDIQRASTLKQDIYGQLSCGYRTAPLKQINKEGCAIALKRSLEDELNDLQEKGAPIRVIAKKRSQLSHVGILCTQLRI</sequence>
<evidence type="ECO:0000256" key="1">
    <source>
        <dbReference type="SAM" id="Coils"/>
    </source>
</evidence>
<evidence type="ECO:0000313" key="3">
    <source>
        <dbReference type="Proteomes" id="UP000179807"/>
    </source>
</evidence>
<keyword evidence="3" id="KW-1185">Reference proteome</keyword>
<dbReference type="Proteomes" id="UP000179807">
    <property type="component" value="Unassembled WGS sequence"/>
</dbReference>
<reference evidence="2" key="1">
    <citation type="submission" date="2016-10" db="EMBL/GenBank/DDBJ databases">
        <authorList>
            <person name="Benchimol M."/>
            <person name="Almeida L.G."/>
            <person name="Vasconcelos A.T."/>
            <person name="Perreira-Neves A."/>
            <person name="Rosa I.A."/>
            <person name="Tasca T."/>
            <person name="Bogo M.R."/>
            <person name="de Souza W."/>
        </authorList>
    </citation>
    <scope>NUCLEOTIDE SEQUENCE [LARGE SCALE GENOMIC DNA]</scope>
    <source>
        <strain evidence="2">K</strain>
    </source>
</reference>
<protein>
    <submittedName>
        <fullName evidence="2">Uncharacterized protein</fullName>
    </submittedName>
</protein>
<comment type="caution">
    <text evidence="2">The sequence shown here is derived from an EMBL/GenBank/DDBJ whole genome shotgun (WGS) entry which is preliminary data.</text>
</comment>
<dbReference type="RefSeq" id="XP_068362187.1">
    <property type="nucleotide sequence ID" value="XM_068492005.1"/>
</dbReference>
<evidence type="ECO:0000313" key="2">
    <source>
        <dbReference type="EMBL" id="OHT09051.1"/>
    </source>
</evidence>
<dbReference type="AlphaFoldDB" id="A0A1J4KCW1"/>
<proteinExistence type="predicted"/>